<feature type="non-terminal residue" evidence="1">
    <location>
        <position position="83"/>
    </location>
</feature>
<proteinExistence type="predicted"/>
<organism evidence="1 2">
    <name type="scientific">Paramuricea clavata</name>
    <name type="common">Red gorgonian</name>
    <name type="synonym">Violescent sea-whip</name>
    <dbReference type="NCBI Taxonomy" id="317549"/>
    <lineage>
        <taxon>Eukaryota</taxon>
        <taxon>Metazoa</taxon>
        <taxon>Cnidaria</taxon>
        <taxon>Anthozoa</taxon>
        <taxon>Octocorallia</taxon>
        <taxon>Malacalcyonacea</taxon>
        <taxon>Plexauridae</taxon>
        <taxon>Paramuricea</taxon>
    </lineage>
</organism>
<sequence length="83" mass="9234">DEIDIGQITVEEEVYDTVIDGHGDDESHDGIQEEGVVNSWSFEMSAEDVIKAEKCIVFTEQVLKLLKSLHGETCKHPGCDKTL</sequence>
<keyword evidence="2" id="KW-1185">Reference proteome</keyword>
<reference evidence="1" key="1">
    <citation type="submission" date="2020-04" db="EMBL/GenBank/DDBJ databases">
        <authorList>
            <person name="Alioto T."/>
            <person name="Alioto T."/>
            <person name="Gomez Garrido J."/>
        </authorList>
    </citation>
    <scope>NUCLEOTIDE SEQUENCE</scope>
    <source>
        <strain evidence="1">A484AB</strain>
    </source>
</reference>
<comment type="caution">
    <text evidence="1">The sequence shown here is derived from an EMBL/GenBank/DDBJ whole genome shotgun (WGS) entry which is preliminary data.</text>
</comment>
<evidence type="ECO:0000313" key="1">
    <source>
        <dbReference type="EMBL" id="CAB4044829.1"/>
    </source>
</evidence>
<gene>
    <name evidence="1" type="ORF">PACLA_8A036971</name>
</gene>
<feature type="non-terminal residue" evidence="1">
    <location>
        <position position="1"/>
    </location>
</feature>
<dbReference type="EMBL" id="CACRXK020036432">
    <property type="protein sequence ID" value="CAB4044829.1"/>
    <property type="molecule type" value="Genomic_DNA"/>
</dbReference>
<dbReference type="AlphaFoldDB" id="A0A7D9KHG3"/>
<protein>
    <submittedName>
        <fullName evidence="1">Uncharacterized protein</fullName>
    </submittedName>
</protein>
<dbReference type="Proteomes" id="UP001152795">
    <property type="component" value="Unassembled WGS sequence"/>
</dbReference>
<name>A0A7D9KHG3_PARCT</name>
<accession>A0A7D9KHG3</accession>
<evidence type="ECO:0000313" key="2">
    <source>
        <dbReference type="Proteomes" id="UP001152795"/>
    </source>
</evidence>